<dbReference type="InterPro" id="IPR000847">
    <property type="entry name" value="LysR_HTH_N"/>
</dbReference>
<keyword evidence="2" id="KW-0805">Transcription regulation</keyword>
<accession>A0ABP7MDB5</accession>
<dbReference type="CDD" id="cd05466">
    <property type="entry name" value="PBP2_LTTR_substrate"/>
    <property type="match status" value="1"/>
</dbReference>
<dbReference type="PANTHER" id="PTHR30126:SF40">
    <property type="entry name" value="HTH-TYPE TRANSCRIPTIONAL REGULATOR GLTR"/>
    <property type="match status" value="1"/>
</dbReference>
<sequence>MELNQLKAFVTVAEEGHLTRAADRLFTSQPAISAKLKSLEETLGVALFDRTPKGMSLTPAGERLLIQAKAILEASNQMLADATSIQGTIVGQLSIGINSDLSFLKLPELLADTSEHYPDLQLSFVNGMSPDNITHVRKGKLDAGFFFGPCASLDVHTIHLADIPTAVVAPAGWGDQVTYASVEDLANLPWIYTTNRCPFYKLKEAILSDAGLEPSKTVFVDSEEAIRELVKAESGIALLRKDDAEKAEQEGWGTQWKGRTPTIPLGVAISPKRMQDPLIQAWLEQLSKFWPMNDTGKQQNAG</sequence>
<dbReference type="InterPro" id="IPR036388">
    <property type="entry name" value="WH-like_DNA-bd_sf"/>
</dbReference>
<evidence type="ECO:0000256" key="4">
    <source>
        <dbReference type="ARBA" id="ARBA00023163"/>
    </source>
</evidence>
<evidence type="ECO:0000259" key="5">
    <source>
        <dbReference type="PROSITE" id="PS50931"/>
    </source>
</evidence>
<dbReference type="InterPro" id="IPR036390">
    <property type="entry name" value="WH_DNA-bd_sf"/>
</dbReference>
<gene>
    <name evidence="6" type="ORF">GCM10022277_11600</name>
</gene>
<dbReference type="PANTHER" id="PTHR30126">
    <property type="entry name" value="HTH-TYPE TRANSCRIPTIONAL REGULATOR"/>
    <property type="match status" value="1"/>
</dbReference>
<dbReference type="PROSITE" id="PS50931">
    <property type="entry name" value="HTH_LYSR"/>
    <property type="match status" value="1"/>
</dbReference>
<reference evidence="7" key="1">
    <citation type="journal article" date="2019" name="Int. J. Syst. Evol. Microbiol.">
        <title>The Global Catalogue of Microorganisms (GCM) 10K type strain sequencing project: providing services to taxonomists for standard genome sequencing and annotation.</title>
        <authorList>
            <consortium name="The Broad Institute Genomics Platform"/>
            <consortium name="The Broad Institute Genome Sequencing Center for Infectious Disease"/>
            <person name="Wu L."/>
            <person name="Ma J."/>
        </authorList>
    </citation>
    <scope>NUCLEOTIDE SEQUENCE [LARGE SCALE GENOMIC DNA]</scope>
    <source>
        <strain evidence="7">JCM 17551</strain>
    </source>
</reference>
<dbReference type="RefSeq" id="WP_344796404.1">
    <property type="nucleotide sequence ID" value="NZ_BAABBN010000004.1"/>
</dbReference>
<feature type="domain" description="HTH lysR-type" evidence="5">
    <location>
        <begin position="1"/>
        <end position="58"/>
    </location>
</feature>
<dbReference type="InterPro" id="IPR005119">
    <property type="entry name" value="LysR_subst-bd"/>
</dbReference>
<dbReference type="PRINTS" id="PR00039">
    <property type="entry name" value="HTHLYSR"/>
</dbReference>
<evidence type="ECO:0000256" key="1">
    <source>
        <dbReference type="ARBA" id="ARBA00009437"/>
    </source>
</evidence>
<dbReference type="Gene3D" id="3.40.190.10">
    <property type="entry name" value="Periplasmic binding protein-like II"/>
    <property type="match status" value="2"/>
</dbReference>
<keyword evidence="3" id="KW-0238">DNA-binding</keyword>
<dbReference type="SUPFAM" id="SSF53850">
    <property type="entry name" value="Periplasmic binding protein-like II"/>
    <property type="match status" value="1"/>
</dbReference>
<keyword evidence="7" id="KW-1185">Reference proteome</keyword>
<dbReference type="Pfam" id="PF03466">
    <property type="entry name" value="LysR_substrate"/>
    <property type="match status" value="1"/>
</dbReference>
<dbReference type="SUPFAM" id="SSF46785">
    <property type="entry name" value="Winged helix' DNA-binding domain"/>
    <property type="match status" value="1"/>
</dbReference>
<dbReference type="Gene3D" id="1.10.10.10">
    <property type="entry name" value="Winged helix-like DNA-binding domain superfamily/Winged helix DNA-binding domain"/>
    <property type="match status" value="1"/>
</dbReference>
<comment type="caution">
    <text evidence="6">The sequence shown here is derived from an EMBL/GenBank/DDBJ whole genome shotgun (WGS) entry which is preliminary data.</text>
</comment>
<evidence type="ECO:0000256" key="2">
    <source>
        <dbReference type="ARBA" id="ARBA00023015"/>
    </source>
</evidence>
<organism evidence="6 7">
    <name type="scientific">Litoribacillus peritrichatus</name>
    <dbReference type="NCBI Taxonomy" id="718191"/>
    <lineage>
        <taxon>Bacteria</taxon>
        <taxon>Pseudomonadati</taxon>
        <taxon>Pseudomonadota</taxon>
        <taxon>Gammaproteobacteria</taxon>
        <taxon>Oceanospirillales</taxon>
        <taxon>Oceanospirillaceae</taxon>
        <taxon>Litoribacillus</taxon>
    </lineage>
</organism>
<dbReference type="Proteomes" id="UP001501565">
    <property type="component" value="Unassembled WGS sequence"/>
</dbReference>
<protein>
    <submittedName>
        <fullName evidence="6">LysR family transcriptional regulator</fullName>
    </submittedName>
</protein>
<name>A0ABP7MDB5_9GAMM</name>
<evidence type="ECO:0000256" key="3">
    <source>
        <dbReference type="ARBA" id="ARBA00023125"/>
    </source>
</evidence>
<evidence type="ECO:0000313" key="6">
    <source>
        <dbReference type="EMBL" id="GAA3918151.1"/>
    </source>
</evidence>
<keyword evidence="4" id="KW-0804">Transcription</keyword>
<dbReference type="EMBL" id="BAABBN010000004">
    <property type="protein sequence ID" value="GAA3918151.1"/>
    <property type="molecule type" value="Genomic_DNA"/>
</dbReference>
<comment type="similarity">
    <text evidence="1">Belongs to the LysR transcriptional regulatory family.</text>
</comment>
<evidence type="ECO:0000313" key="7">
    <source>
        <dbReference type="Proteomes" id="UP001501565"/>
    </source>
</evidence>
<proteinExistence type="inferred from homology"/>
<dbReference type="Pfam" id="PF00126">
    <property type="entry name" value="HTH_1"/>
    <property type="match status" value="1"/>
</dbReference>